<keyword evidence="2" id="KW-0479">Metal-binding</keyword>
<keyword evidence="3" id="KW-0408">Iron</keyword>
<dbReference type="PROSITE" id="PS51296">
    <property type="entry name" value="RIESKE"/>
    <property type="match status" value="1"/>
</dbReference>
<feature type="domain" description="Rieske" evidence="7">
    <location>
        <begin position="3"/>
        <end position="97"/>
    </location>
</feature>
<evidence type="ECO:0000256" key="1">
    <source>
        <dbReference type="ARBA" id="ARBA00022714"/>
    </source>
</evidence>
<dbReference type="EMBL" id="CP003614">
    <property type="protein sequence ID" value="AFZ06623.1"/>
    <property type="molecule type" value="Genomic_DNA"/>
</dbReference>
<keyword evidence="9" id="KW-1185">Reference proteome</keyword>
<dbReference type="GO" id="GO:0004497">
    <property type="term" value="F:monooxygenase activity"/>
    <property type="evidence" value="ECO:0007669"/>
    <property type="project" value="UniProtKB-ARBA"/>
</dbReference>
<keyword evidence="1" id="KW-0001">2Fe-2S</keyword>
<proteinExistence type="inferred from homology"/>
<dbReference type="InterPro" id="IPR017941">
    <property type="entry name" value="Rieske_2Fe-2S"/>
</dbReference>
<dbReference type="CDD" id="cd03467">
    <property type="entry name" value="Rieske"/>
    <property type="match status" value="1"/>
</dbReference>
<comment type="cofactor">
    <cofactor evidence="5">
        <name>[2Fe-2S] cluster</name>
        <dbReference type="ChEBI" id="CHEBI:190135"/>
    </cofactor>
</comment>
<protein>
    <submittedName>
        <fullName evidence="8">Rieske (2Fe-2S) iron-sulfur domain protein</fullName>
    </submittedName>
</protein>
<dbReference type="KEGG" id="oni:Osc7112_2158"/>
<dbReference type="Proteomes" id="UP000010478">
    <property type="component" value="Chromosome"/>
</dbReference>
<dbReference type="SUPFAM" id="SSF50022">
    <property type="entry name" value="ISP domain"/>
    <property type="match status" value="1"/>
</dbReference>
<evidence type="ECO:0000313" key="9">
    <source>
        <dbReference type="Proteomes" id="UP000010478"/>
    </source>
</evidence>
<dbReference type="Gene3D" id="2.102.10.10">
    <property type="entry name" value="Rieske [2Fe-2S] iron-sulphur domain"/>
    <property type="match status" value="1"/>
</dbReference>
<dbReference type="GO" id="GO:0046872">
    <property type="term" value="F:metal ion binding"/>
    <property type="evidence" value="ECO:0007669"/>
    <property type="project" value="UniProtKB-KW"/>
</dbReference>
<dbReference type="HOGENOM" id="CLU_055690_5_0_3"/>
<name>K9VEV7_9CYAN</name>
<dbReference type="GO" id="GO:0016705">
    <property type="term" value="F:oxidoreductase activity, acting on paired donors, with incorporation or reduction of molecular oxygen"/>
    <property type="evidence" value="ECO:0007669"/>
    <property type="project" value="UniProtKB-ARBA"/>
</dbReference>
<sequence>MWVEITGLNQIPEWDILKVKVEGTSLILNRQGMNVTCYRNACTHLEYPIDMGKVSSGIITCPFHKYQYKLDTGKCLNAPADSLESYPVKIEGDRVFVEID</sequence>
<dbReference type="STRING" id="179408.Osc7112_2158"/>
<dbReference type="AlphaFoldDB" id="K9VEV7"/>
<keyword evidence="4" id="KW-0411">Iron-sulfur</keyword>
<dbReference type="RefSeq" id="WP_015175927.1">
    <property type="nucleotide sequence ID" value="NC_019729.1"/>
</dbReference>
<dbReference type="eggNOG" id="COG2146">
    <property type="taxonomic scope" value="Bacteria"/>
</dbReference>
<gene>
    <name evidence="8" type="ORF">Osc7112_2158</name>
</gene>
<organism evidence="8 9">
    <name type="scientific">Phormidium nigroviride PCC 7112</name>
    <dbReference type="NCBI Taxonomy" id="179408"/>
    <lineage>
        <taxon>Bacteria</taxon>
        <taxon>Bacillati</taxon>
        <taxon>Cyanobacteriota</taxon>
        <taxon>Cyanophyceae</taxon>
        <taxon>Oscillatoriophycideae</taxon>
        <taxon>Oscillatoriales</taxon>
        <taxon>Oscillatoriaceae</taxon>
        <taxon>Phormidium</taxon>
    </lineage>
</organism>
<evidence type="ECO:0000313" key="8">
    <source>
        <dbReference type="EMBL" id="AFZ06623.1"/>
    </source>
</evidence>
<accession>K9VEV7</accession>
<evidence type="ECO:0000259" key="7">
    <source>
        <dbReference type="PROSITE" id="PS51296"/>
    </source>
</evidence>
<evidence type="ECO:0000256" key="6">
    <source>
        <dbReference type="ARBA" id="ARBA00038001"/>
    </source>
</evidence>
<dbReference type="OrthoDB" id="9795104at2"/>
<evidence type="ECO:0000256" key="3">
    <source>
        <dbReference type="ARBA" id="ARBA00023004"/>
    </source>
</evidence>
<dbReference type="PANTHER" id="PTHR21496:SF0">
    <property type="entry name" value="RIESKE DOMAIN-CONTAINING PROTEIN"/>
    <property type="match status" value="1"/>
</dbReference>
<dbReference type="GO" id="GO:0051537">
    <property type="term" value="F:2 iron, 2 sulfur cluster binding"/>
    <property type="evidence" value="ECO:0007669"/>
    <property type="project" value="UniProtKB-KW"/>
</dbReference>
<evidence type="ECO:0000256" key="5">
    <source>
        <dbReference type="ARBA" id="ARBA00034078"/>
    </source>
</evidence>
<dbReference type="InterPro" id="IPR036922">
    <property type="entry name" value="Rieske_2Fe-2S_sf"/>
</dbReference>
<dbReference type="PANTHER" id="PTHR21496">
    <property type="entry name" value="FERREDOXIN-RELATED"/>
    <property type="match status" value="1"/>
</dbReference>
<comment type="similarity">
    <text evidence="6">Belongs to the bacterial ring-hydroxylating dioxygenase ferredoxin component family.</text>
</comment>
<dbReference type="Pfam" id="PF00355">
    <property type="entry name" value="Rieske"/>
    <property type="match status" value="1"/>
</dbReference>
<evidence type="ECO:0000256" key="4">
    <source>
        <dbReference type="ARBA" id="ARBA00023014"/>
    </source>
</evidence>
<reference evidence="8 9" key="1">
    <citation type="submission" date="2012-05" db="EMBL/GenBank/DDBJ databases">
        <title>Finished chromosome of genome of Oscillatoria sp. PCC 7112.</title>
        <authorList>
            <consortium name="US DOE Joint Genome Institute"/>
            <person name="Gugger M."/>
            <person name="Coursin T."/>
            <person name="Rippka R."/>
            <person name="Tandeau De Marsac N."/>
            <person name="Huntemann M."/>
            <person name="Wei C.-L."/>
            <person name="Han J."/>
            <person name="Detter J.C."/>
            <person name="Han C."/>
            <person name="Tapia R."/>
            <person name="Davenport K."/>
            <person name="Daligault H."/>
            <person name="Erkkila T."/>
            <person name="Gu W."/>
            <person name="Munk A.C.C."/>
            <person name="Teshima H."/>
            <person name="Xu Y."/>
            <person name="Chain P."/>
            <person name="Chen A."/>
            <person name="Krypides N."/>
            <person name="Mavromatis K."/>
            <person name="Markowitz V."/>
            <person name="Szeto E."/>
            <person name="Ivanova N."/>
            <person name="Mikhailova N."/>
            <person name="Ovchinnikova G."/>
            <person name="Pagani I."/>
            <person name="Pati A."/>
            <person name="Goodwin L."/>
            <person name="Peters L."/>
            <person name="Pitluck S."/>
            <person name="Woyke T."/>
            <person name="Kerfeld C."/>
        </authorList>
    </citation>
    <scope>NUCLEOTIDE SEQUENCE [LARGE SCALE GENOMIC DNA]</scope>
    <source>
        <strain evidence="8 9">PCC 7112</strain>
    </source>
</reference>
<evidence type="ECO:0000256" key="2">
    <source>
        <dbReference type="ARBA" id="ARBA00022723"/>
    </source>
</evidence>